<organism evidence="12 13">
    <name type="scientific">Halocaridina rubra</name>
    <name type="common">Hawaiian red shrimp</name>
    <dbReference type="NCBI Taxonomy" id="373956"/>
    <lineage>
        <taxon>Eukaryota</taxon>
        <taxon>Metazoa</taxon>
        <taxon>Ecdysozoa</taxon>
        <taxon>Arthropoda</taxon>
        <taxon>Crustacea</taxon>
        <taxon>Multicrustacea</taxon>
        <taxon>Malacostraca</taxon>
        <taxon>Eumalacostraca</taxon>
        <taxon>Eucarida</taxon>
        <taxon>Decapoda</taxon>
        <taxon>Pleocyemata</taxon>
        <taxon>Caridea</taxon>
        <taxon>Atyoidea</taxon>
        <taxon>Atyidae</taxon>
        <taxon>Halocaridina</taxon>
    </lineage>
</organism>
<evidence type="ECO:0000256" key="4">
    <source>
        <dbReference type="ARBA" id="ARBA00022475"/>
    </source>
</evidence>
<dbReference type="Proteomes" id="UP001381693">
    <property type="component" value="Unassembled WGS sequence"/>
</dbReference>
<dbReference type="Pfam" id="PF03189">
    <property type="entry name" value="Otopetrin"/>
    <property type="match status" value="1"/>
</dbReference>
<dbReference type="GO" id="GO:0005886">
    <property type="term" value="C:plasma membrane"/>
    <property type="evidence" value="ECO:0007669"/>
    <property type="project" value="UniProtKB-SubCell"/>
</dbReference>
<feature type="non-terminal residue" evidence="12">
    <location>
        <position position="1"/>
    </location>
</feature>
<keyword evidence="10" id="KW-0407">Ion channel</keyword>
<evidence type="ECO:0000256" key="2">
    <source>
        <dbReference type="ARBA" id="ARBA00006513"/>
    </source>
</evidence>
<keyword evidence="4" id="KW-1003">Cell membrane</keyword>
<feature type="transmembrane region" description="Helical" evidence="11">
    <location>
        <begin position="226"/>
        <end position="248"/>
    </location>
</feature>
<evidence type="ECO:0000256" key="7">
    <source>
        <dbReference type="ARBA" id="ARBA00022989"/>
    </source>
</evidence>
<feature type="transmembrane region" description="Helical" evidence="11">
    <location>
        <begin position="186"/>
        <end position="210"/>
    </location>
</feature>
<evidence type="ECO:0000313" key="13">
    <source>
        <dbReference type="Proteomes" id="UP001381693"/>
    </source>
</evidence>
<evidence type="ECO:0000256" key="9">
    <source>
        <dbReference type="ARBA" id="ARBA00023136"/>
    </source>
</evidence>
<sequence length="334" mass="37307">LIINKRKVLARFGIMHCIGSSLCFWLYTIIQETIHSLASKKDYGGGNYENETSNPYEALAEASDGTKGTLFMGCKKETPVSGILNDAAPYLYPFSIEFNILIVGFWILLWENLGKIGKHNHIPSIEVAYEDDNNKTVTSNMIIYVDCHASSRGLFAGLFITIASILSIILFFVFSSSDATLDQGLMINSVSEIIVVSLMLITSVVAFYYIRQLDVLQHKISVADDILLYVCLPFVFLYAFFTMVPYAIENNGLYVADNVLKVIQAILQTALIVDGLRRCSNSTELRSKKPGREIITFLVVTNVAMWLLMSFQIINKDGNATLYDFYGKTPSTTI</sequence>
<evidence type="ECO:0000256" key="10">
    <source>
        <dbReference type="ARBA" id="ARBA00023303"/>
    </source>
</evidence>
<evidence type="ECO:0000256" key="3">
    <source>
        <dbReference type="ARBA" id="ARBA00022448"/>
    </source>
</evidence>
<evidence type="ECO:0000313" key="12">
    <source>
        <dbReference type="EMBL" id="KAK7075489.1"/>
    </source>
</evidence>
<evidence type="ECO:0000256" key="1">
    <source>
        <dbReference type="ARBA" id="ARBA00004651"/>
    </source>
</evidence>
<name>A0AAN9A5Z9_HALRR</name>
<evidence type="ECO:0000256" key="8">
    <source>
        <dbReference type="ARBA" id="ARBA00023065"/>
    </source>
</evidence>
<feature type="transmembrane region" description="Helical" evidence="11">
    <location>
        <begin position="154"/>
        <end position="174"/>
    </location>
</feature>
<feature type="transmembrane region" description="Helical" evidence="11">
    <location>
        <begin position="12"/>
        <end position="30"/>
    </location>
</feature>
<dbReference type="EMBL" id="JAXCGZ010010557">
    <property type="protein sequence ID" value="KAK7075489.1"/>
    <property type="molecule type" value="Genomic_DNA"/>
</dbReference>
<keyword evidence="8" id="KW-0406">Ion transport</keyword>
<feature type="transmembrane region" description="Helical" evidence="11">
    <location>
        <begin position="294"/>
        <end position="314"/>
    </location>
</feature>
<reference evidence="12 13" key="1">
    <citation type="submission" date="2023-11" db="EMBL/GenBank/DDBJ databases">
        <title>Halocaridina rubra genome assembly.</title>
        <authorList>
            <person name="Smith C."/>
        </authorList>
    </citation>
    <scope>NUCLEOTIDE SEQUENCE [LARGE SCALE GENOMIC DNA]</scope>
    <source>
        <strain evidence="12">EP-1</strain>
        <tissue evidence="12">Whole</tissue>
    </source>
</reference>
<evidence type="ECO:0000256" key="6">
    <source>
        <dbReference type="ARBA" id="ARBA00022781"/>
    </source>
</evidence>
<dbReference type="PANTHER" id="PTHR21522">
    <property type="entry name" value="PROTON CHANNEL OTOP"/>
    <property type="match status" value="1"/>
</dbReference>
<keyword evidence="3" id="KW-0813">Transport</keyword>
<gene>
    <name evidence="12" type="ORF">SK128_003231</name>
</gene>
<keyword evidence="9 11" id="KW-0472">Membrane</keyword>
<comment type="caution">
    <text evidence="12">The sequence shown here is derived from an EMBL/GenBank/DDBJ whole genome shotgun (WGS) entry which is preliminary data.</text>
</comment>
<keyword evidence="6" id="KW-0375">Hydrogen ion transport</keyword>
<keyword evidence="13" id="KW-1185">Reference proteome</keyword>
<comment type="subcellular location">
    <subcellularLocation>
        <location evidence="1">Cell membrane</location>
        <topology evidence="1">Multi-pass membrane protein</topology>
    </subcellularLocation>
</comment>
<evidence type="ECO:0000256" key="11">
    <source>
        <dbReference type="SAM" id="Phobius"/>
    </source>
</evidence>
<comment type="similarity">
    <text evidence="2">Belongs to the otopetrin family.</text>
</comment>
<dbReference type="PANTHER" id="PTHR21522:SF58">
    <property type="entry name" value="AGAP000074-PA"/>
    <property type="match status" value="1"/>
</dbReference>
<keyword evidence="7 11" id="KW-1133">Transmembrane helix</keyword>
<dbReference type="AlphaFoldDB" id="A0AAN9A5Z9"/>
<feature type="transmembrane region" description="Helical" evidence="11">
    <location>
        <begin position="90"/>
        <end position="110"/>
    </location>
</feature>
<keyword evidence="5 11" id="KW-0812">Transmembrane</keyword>
<proteinExistence type="inferred from homology"/>
<evidence type="ECO:0000256" key="5">
    <source>
        <dbReference type="ARBA" id="ARBA00022692"/>
    </source>
</evidence>
<dbReference type="InterPro" id="IPR004878">
    <property type="entry name" value="Otopetrin"/>
</dbReference>
<protein>
    <submittedName>
        <fullName evidence="12">Uncharacterized protein</fullName>
    </submittedName>
</protein>
<dbReference type="GO" id="GO:0015252">
    <property type="term" value="F:proton channel activity"/>
    <property type="evidence" value="ECO:0007669"/>
    <property type="project" value="InterPro"/>
</dbReference>
<accession>A0AAN9A5Z9</accession>